<evidence type="ECO:0000313" key="3">
    <source>
        <dbReference type="Proteomes" id="UP001432173"/>
    </source>
</evidence>
<protein>
    <submittedName>
        <fullName evidence="2">Membrane protein</fullName>
    </submittedName>
</protein>
<organism evidence="2 3">
    <name type="scientific">Staphylococcus phage CF9</name>
    <dbReference type="NCBI Taxonomy" id="3113741"/>
    <lineage>
        <taxon>Viruses</taxon>
        <taxon>Duplodnaviria</taxon>
        <taxon>Heunggongvirae</taxon>
        <taxon>Uroviricota</taxon>
        <taxon>Caudoviricetes</taxon>
        <taxon>Sextaecvirus</taxon>
    </lineage>
</organism>
<reference evidence="2" key="1">
    <citation type="submission" date="2023-12" db="EMBL/GenBank/DDBJ databases">
        <title>Isolation and Characterisation of Novel Lytic Bacteriophages for therapeutic applications in Prosthetic Joint Infections.</title>
        <authorList>
            <person name="Burton N."/>
            <person name="Melo L.D.R."/>
            <person name="Pearce B."/>
            <person name="Tadesse M.D."/>
            <person name="Vryonis E."/>
            <person name="Sagona A."/>
        </authorList>
    </citation>
    <scope>NUCLEOTIDE SEQUENCE</scope>
</reference>
<keyword evidence="1" id="KW-0812">Transmembrane</keyword>
<dbReference type="EMBL" id="PP034389">
    <property type="protein sequence ID" value="WRW34564.1"/>
    <property type="molecule type" value="Genomic_DNA"/>
</dbReference>
<name>A0AAX4J6P4_9CAUD</name>
<accession>A0AAX4J6P4</accession>
<evidence type="ECO:0000256" key="1">
    <source>
        <dbReference type="SAM" id="Phobius"/>
    </source>
</evidence>
<evidence type="ECO:0000313" key="2">
    <source>
        <dbReference type="EMBL" id="WRW34564.1"/>
    </source>
</evidence>
<feature type="transmembrane region" description="Helical" evidence="1">
    <location>
        <begin position="45"/>
        <end position="62"/>
    </location>
</feature>
<proteinExistence type="predicted"/>
<sequence>MEDTRFKVIKLFAYVVTIIHQIVSFFFIFGVMWLVNLLFKGDINIWLVTFIVYTIFIVKNYTEIIVNSTLKEIKNNEDL</sequence>
<gene>
    <name evidence="2" type="ORF">CF9_0082</name>
</gene>
<feature type="transmembrane region" description="Helical" evidence="1">
    <location>
        <begin position="12"/>
        <end position="39"/>
    </location>
</feature>
<keyword evidence="1" id="KW-0472">Membrane</keyword>
<dbReference type="Proteomes" id="UP001432173">
    <property type="component" value="Segment"/>
</dbReference>
<keyword evidence="1" id="KW-1133">Transmembrane helix</keyword>